<evidence type="ECO:0000313" key="4">
    <source>
        <dbReference type="Proteomes" id="UP000625079"/>
    </source>
</evidence>
<proteinExistence type="predicted"/>
<dbReference type="RefSeq" id="WP_128967901.1">
    <property type="nucleotide sequence ID" value="NZ_BMHC01000008.1"/>
</dbReference>
<evidence type="ECO:0000313" key="3">
    <source>
        <dbReference type="Proteomes" id="UP000593880"/>
    </source>
</evidence>
<dbReference type="EMBL" id="CP030057">
    <property type="protein sequence ID" value="QOZ62318.1"/>
    <property type="molecule type" value="Genomic_DNA"/>
</dbReference>
<dbReference type="EMBL" id="BMHC01000008">
    <property type="protein sequence ID" value="GGI26319.1"/>
    <property type="molecule type" value="Genomic_DNA"/>
</dbReference>
<gene>
    <name evidence="1" type="ORF">GCM10010987_38790</name>
    <name evidence="2" type="ORF">XH86_28945</name>
</gene>
<protein>
    <submittedName>
        <fullName evidence="1">Uncharacterized protein</fullName>
    </submittedName>
</protein>
<reference evidence="2 3" key="2">
    <citation type="submission" date="2018-06" db="EMBL/GenBank/DDBJ databases">
        <title>Comparative genomics of rhizobia nodulating Arachis hypogaea in China.</title>
        <authorList>
            <person name="Li Y."/>
        </authorList>
    </citation>
    <scope>NUCLEOTIDE SEQUENCE [LARGE SCALE GENOMIC DNA]</scope>
    <source>
        <strain evidence="2 3">CCBAU 51658</strain>
    </source>
</reference>
<keyword evidence="3" id="KW-1185">Reference proteome</keyword>
<evidence type="ECO:0000313" key="1">
    <source>
        <dbReference type="EMBL" id="GGI26319.1"/>
    </source>
</evidence>
<evidence type="ECO:0000313" key="2">
    <source>
        <dbReference type="EMBL" id="QOZ62318.1"/>
    </source>
</evidence>
<dbReference type="OrthoDB" id="7404855at2"/>
<accession>A0A410VCI3</accession>
<reference evidence="1" key="1">
    <citation type="journal article" date="2014" name="Int. J. Syst. Evol. Microbiol.">
        <title>Complete genome sequence of Corynebacterium casei LMG S-19264T (=DSM 44701T), isolated from a smear-ripened cheese.</title>
        <authorList>
            <consortium name="US DOE Joint Genome Institute (JGI-PGF)"/>
            <person name="Walter F."/>
            <person name="Albersmeier A."/>
            <person name="Kalinowski J."/>
            <person name="Ruckert C."/>
        </authorList>
    </citation>
    <scope>NUCLEOTIDE SEQUENCE</scope>
    <source>
        <strain evidence="1">CGMCC 1.15034</strain>
    </source>
</reference>
<dbReference type="Proteomes" id="UP000625079">
    <property type="component" value="Unassembled WGS sequence"/>
</dbReference>
<dbReference type="Proteomes" id="UP000593880">
    <property type="component" value="Chromosome"/>
</dbReference>
<organism evidence="1 4">
    <name type="scientific">Bradyrhizobium guangdongense</name>
    <dbReference type="NCBI Taxonomy" id="1325090"/>
    <lineage>
        <taxon>Bacteria</taxon>
        <taxon>Pseudomonadati</taxon>
        <taxon>Pseudomonadota</taxon>
        <taxon>Alphaproteobacteria</taxon>
        <taxon>Hyphomicrobiales</taxon>
        <taxon>Nitrobacteraceae</taxon>
        <taxon>Bradyrhizobium</taxon>
    </lineage>
</organism>
<dbReference type="AlphaFoldDB" id="A0A410VCI3"/>
<name>A0A410VCI3_9BRAD</name>
<reference evidence="1" key="3">
    <citation type="submission" date="2022-12" db="EMBL/GenBank/DDBJ databases">
        <authorList>
            <person name="Sun Q."/>
            <person name="Zhou Y."/>
        </authorList>
    </citation>
    <scope>NUCLEOTIDE SEQUENCE</scope>
    <source>
        <strain evidence="1">CGMCC 1.15034</strain>
    </source>
</reference>
<sequence>MRMIFRCDPRLADHLLRPFPARSALPDWLRAMPATAHSEIHGRDIRTVKQCPPFVDAMAYGVMIPLPCDIRIDGGEFSWDWDIPEPETAGHPRAPLSFHPVAQFAAAPFSNGRSALKFNSFWTIELEPGWSLFATHPVNRDDLPFRLVSGLVDADRFHDGGINFPAVWVKPDFSGVLKKGTPVAQCFAVPRQAPELVFESFDAAHRKSYEKVVGDVLAAPNVYRKQFRAKRGRLTR</sequence>